<dbReference type="Gene3D" id="3.30.430.20">
    <property type="entry name" value="Gnk2 domain, C-X8-C-X2-C motif"/>
    <property type="match status" value="1"/>
</dbReference>
<dbReference type="EMBL" id="CACTIH010007555">
    <property type="protein sequence ID" value="CAA3015493.1"/>
    <property type="molecule type" value="Genomic_DNA"/>
</dbReference>
<keyword evidence="3" id="KW-1003">Cell membrane</keyword>
<dbReference type="GO" id="GO:0046739">
    <property type="term" value="P:transport of virus in multicellular host"/>
    <property type="evidence" value="ECO:0007669"/>
    <property type="project" value="TreeGrafter"/>
</dbReference>
<keyword evidence="11" id="KW-1015">Disulfide bond</keyword>
<keyword evidence="8" id="KW-0965">Cell junction</keyword>
<evidence type="ECO:0000256" key="8">
    <source>
        <dbReference type="ARBA" id="ARBA00022949"/>
    </source>
</evidence>
<evidence type="ECO:0000313" key="16">
    <source>
        <dbReference type="Proteomes" id="UP000594638"/>
    </source>
</evidence>
<evidence type="ECO:0000256" key="2">
    <source>
        <dbReference type="ARBA" id="ARBA00022448"/>
    </source>
</evidence>
<keyword evidence="7" id="KW-0677">Repeat</keyword>
<keyword evidence="4" id="KW-0945">Host-virus interaction</keyword>
<comment type="similarity">
    <text evidence="13">Belongs to the cysteine-rich repeat secretory protein family. Plasmodesmata-located proteins (PDLD) subfamily.</text>
</comment>
<dbReference type="GO" id="GO:0005886">
    <property type="term" value="C:plasma membrane"/>
    <property type="evidence" value="ECO:0007669"/>
    <property type="project" value="UniProtKB-SubCell"/>
</dbReference>
<dbReference type="Pfam" id="PF01657">
    <property type="entry name" value="Stress-antifung"/>
    <property type="match status" value="1"/>
</dbReference>
<protein>
    <submittedName>
        <fullName evidence="15">Cysteine-rich repeat secretory 3-like isoform X2</fullName>
    </submittedName>
</protein>
<evidence type="ECO:0000256" key="1">
    <source>
        <dbReference type="ARBA" id="ARBA00004251"/>
    </source>
</evidence>
<evidence type="ECO:0000259" key="14">
    <source>
        <dbReference type="PROSITE" id="PS51473"/>
    </source>
</evidence>
<keyword evidence="2" id="KW-0813">Transport</keyword>
<evidence type="ECO:0000256" key="5">
    <source>
        <dbReference type="ARBA" id="ARBA00022692"/>
    </source>
</evidence>
<dbReference type="PANTHER" id="PTHR32080:SF36">
    <property type="entry name" value="PLASMODESMATA-LOCATED PROTEIN 1"/>
    <property type="match status" value="1"/>
</dbReference>
<gene>
    <name evidence="15" type="ORF">OLEA9_A042139</name>
</gene>
<accession>A0A8S0UA37</accession>
<keyword evidence="5" id="KW-0812">Transmembrane</keyword>
<organism evidence="15 16">
    <name type="scientific">Olea europaea subsp. europaea</name>
    <dbReference type="NCBI Taxonomy" id="158383"/>
    <lineage>
        <taxon>Eukaryota</taxon>
        <taxon>Viridiplantae</taxon>
        <taxon>Streptophyta</taxon>
        <taxon>Embryophyta</taxon>
        <taxon>Tracheophyta</taxon>
        <taxon>Spermatophyta</taxon>
        <taxon>Magnoliopsida</taxon>
        <taxon>eudicotyledons</taxon>
        <taxon>Gunneridae</taxon>
        <taxon>Pentapetalae</taxon>
        <taxon>asterids</taxon>
        <taxon>lamiids</taxon>
        <taxon>Lamiales</taxon>
        <taxon>Oleaceae</taxon>
        <taxon>Oleeae</taxon>
        <taxon>Olea</taxon>
    </lineage>
</organism>
<evidence type="ECO:0000256" key="7">
    <source>
        <dbReference type="ARBA" id="ARBA00022737"/>
    </source>
</evidence>
<dbReference type="GO" id="GO:0009506">
    <property type="term" value="C:plasmodesma"/>
    <property type="evidence" value="ECO:0007669"/>
    <property type="project" value="UniProtKB-SubCell"/>
</dbReference>
<keyword evidence="6" id="KW-0732">Signal</keyword>
<dbReference type="InterPro" id="IPR002902">
    <property type="entry name" value="GNK2"/>
</dbReference>
<keyword evidence="16" id="KW-1185">Reference proteome</keyword>
<dbReference type="AlphaFoldDB" id="A0A8S0UA37"/>
<dbReference type="CDD" id="cd23509">
    <property type="entry name" value="Gnk2-like"/>
    <property type="match status" value="1"/>
</dbReference>
<evidence type="ECO:0000256" key="13">
    <source>
        <dbReference type="ARBA" id="ARBA00038393"/>
    </source>
</evidence>
<evidence type="ECO:0000256" key="10">
    <source>
        <dbReference type="ARBA" id="ARBA00023136"/>
    </source>
</evidence>
<dbReference type="InterPro" id="IPR038408">
    <property type="entry name" value="GNK2_sf"/>
</dbReference>
<dbReference type="PANTHER" id="PTHR32080">
    <property type="entry name" value="ANTIFUNGAL PROTEIN GINKBILOBIN-2-LIKE"/>
    <property type="match status" value="1"/>
</dbReference>
<feature type="domain" description="Gnk2-homologous" evidence="14">
    <location>
        <begin position="25"/>
        <end position="128"/>
    </location>
</feature>
<evidence type="ECO:0000256" key="6">
    <source>
        <dbReference type="ARBA" id="ARBA00022729"/>
    </source>
</evidence>
<dbReference type="InterPro" id="IPR051378">
    <property type="entry name" value="Cell2Cell_Antifungal"/>
</dbReference>
<dbReference type="GO" id="GO:0010497">
    <property type="term" value="P:plasmodesmata-mediated intercellular transport"/>
    <property type="evidence" value="ECO:0007669"/>
    <property type="project" value="TreeGrafter"/>
</dbReference>
<dbReference type="FunFam" id="3.30.430.20:FF:000001">
    <property type="entry name" value="cysteine-rich repeat secretory protein 3"/>
    <property type="match status" value="1"/>
</dbReference>
<dbReference type="OrthoDB" id="1926347at2759"/>
<feature type="non-terminal residue" evidence="15">
    <location>
        <position position="1"/>
    </location>
</feature>
<comment type="caution">
    <text evidence="15">The sequence shown here is derived from an EMBL/GenBank/DDBJ whole genome shotgun (WGS) entry which is preliminary data.</text>
</comment>
<evidence type="ECO:0000256" key="12">
    <source>
        <dbReference type="ARBA" id="ARBA00024184"/>
    </source>
</evidence>
<keyword evidence="9" id="KW-1133">Transmembrane helix</keyword>
<name>A0A8S0UA37_OLEEU</name>
<dbReference type="Gramene" id="OE9A042139T1">
    <property type="protein sequence ID" value="OE9A042139C1"/>
    <property type="gene ID" value="OE9A042139"/>
</dbReference>
<keyword evidence="10" id="KW-0472">Membrane</keyword>
<sequence>MAWSRKDHHRKIEPSAEKLRETDYNDLVYKGCSNQDFQDFNGIYKQTLKILFDALIYQSSTVKFYKATFGDGQSAINALFQCRGDLSNFDCVNCVKKAVKRSKKLCGHSIAVRVQLNGCYLRYEIAGFRQVSGIEFLYKICGSNRLPRDTILQETETCQMSPEHHYLVYVNLVGSGLVYEQRDSF</sequence>
<evidence type="ECO:0000256" key="3">
    <source>
        <dbReference type="ARBA" id="ARBA00022475"/>
    </source>
</evidence>
<evidence type="ECO:0000256" key="9">
    <source>
        <dbReference type="ARBA" id="ARBA00022989"/>
    </source>
</evidence>
<dbReference type="PROSITE" id="PS51473">
    <property type="entry name" value="GNK2"/>
    <property type="match status" value="1"/>
</dbReference>
<reference evidence="15 16" key="1">
    <citation type="submission" date="2019-12" db="EMBL/GenBank/DDBJ databases">
        <authorList>
            <person name="Alioto T."/>
            <person name="Alioto T."/>
            <person name="Gomez Garrido J."/>
        </authorList>
    </citation>
    <scope>NUCLEOTIDE SEQUENCE [LARGE SCALE GENOMIC DNA]</scope>
</reference>
<proteinExistence type="inferred from homology"/>
<dbReference type="Proteomes" id="UP000594638">
    <property type="component" value="Unassembled WGS sequence"/>
</dbReference>
<comment type="subcellular location">
    <subcellularLocation>
        <location evidence="12">Cell junction</location>
        <location evidence="12">Plasmodesma</location>
    </subcellularLocation>
    <subcellularLocation>
        <location evidence="1">Cell membrane</location>
        <topology evidence="1">Single-pass type I membrane protein</topology>
    </subcellularLocation>
</comment>
<evidence type="ECO:0000256" key="4">
    <source>
        <dbReference type="ARBA" id="ARBA00022581"/>
    </source>
</evidence>
<evidence type="ECO:0000256" key="11">
    <source>
        <dbReference type="ARBA" id="ARBA00023157"/>
    </source>
</evidence>
<evidence type="ECO:0000313" key="15">
    <source>
        <dbReference type="EMBL" id="CAA3015493.1"/>
    </source>
</evidence>